<organism evidence="1 2">
    <name type="scientific">Paenibacillus qinlingensis</name>
    <dbReference type="NCBI Taxonomy" id="1837343"/>
    <lineage>
        <taxon>Bacteria</taxon>
        <taxon>Bacillati</taxon>
        <taxon>Bacillota</taxon>
        <taxon>Bacilli</taxon>
        <taxon>Bacillales</taxon>
        <taxon>Paenibacillaceae</taxon>
        <taxon>Paenibacillus</taxon>
    </lineage>
</organism>
<evidence type="ECO:0000313" key="1">
    <source>
        <dbReference type="EMBL" id="MDR6551559.1"/>
    </source>
</evidence>
<accession>A0ABU1NVQ6</accession>
<gene>
    <name evidence="1" type="ORF">J2736_002748</name>
</gene>
<evidence type="ECO:0000313" key="2">
    <source>
        <dbReference type="Proteomes" id="UP001267290"/>
    </source>
</evidence>
<sequence length="58" mass="6921">MLEGSTKEEVMYVSEVFEEISYQLKSEEYIICLKELDAKFPDLKLEPIVEIAERWSKY</sequence>
<comment type="caution">
    <text evidence="1">The sequence shown here is derived from an EMBL/GenBank/DDBJ whole genome shotgun (WGS) entry which is preliminary data.</text>
</comment>
<protein>
    <submittedName>
        <fullName evidence="1">Uncharacterized protein</fullName>
    </submittedName>
</protein>
<proteinExistence type="predicted"/>
<keyword evidence="2" id="KW-1185">Reference proteome</keyword>
<reference evidence="1 2" key="1">
    <citation type="submission" date="2023-07" db="EMBL/GenBank/DDBJ databases">
        <title>Sorghum-associated microbial communities from plants grown in Nebraska, USA.</title>
        <authorList>
            <person name="Schachtman D."/>
        </authorList>
    </citation>
    <scope>NUCLEOTIDE SEQUENCE [LARGE SCALE GENOMIC DNA]</scope>
    <source>
        <strain evidence="1 2">CC258</strain>
    </source>
</reference>
<name>A0ABU1NVQ6_9BACL</name>
<dbReference type="EMBL" id="JAVDSB010000004">
    <property type="protein sequence ID" value="MDR6551559.1"/>
    <property type="molecule type" value="Genomic_DNA"/>
</dbReference>
<dbReference type="Proteomes" id="UP001267290">
    <property type="component" value="Unassembled WGS sequence"/>
</dbReference>
<dbReference type="RefSeq" id="WP_310499134.1">
    <property type="nucleotide sequence ID" value="NZ_JAVDSB010000004.1"/>
</dbReference>